<dbReference type="InterPro" id="IPR036390">
    <property type="entry name" value="WH_DNA-bd_sf"/>
</dbReference>
<dbReference type="GO" id="GO:0003677">
    <property type="term" value="F:DNA binding"/>
    <property type="evidence" value="ECO:0007669"/>
    <property type="project" value="UniProtKB-KW"/>
</dbReference>
<keyword evidence="2" id="KW-0805">Transcription regulation</keyword>
<dbReference type="AlphaFoldDB" id="A0A8J3E5T8"/>
<evidence type="ECO:0000256" key="4">
    <source>
        <dbReference type="ARBA" id="ARBA00023163"/>
    </source>
</evidence>
<keyword evidence="3" id="KW-0238">DNA-binding</keyword>
<accession>A0A8J3E5T8</accession>
<feature type="domain" description="HTH lysR-type" evidence="5">
    <location>
        <begin position="14"/>
        <end position="71"/>
    </location>
</feature>
<dbReference type="InterPro" id="IPR036388">
    <property type="entry name" value="WH-like_DNA-bd_sf"/>
</dbReference>
<comment type="caution">
    <text evidence="6">The sequence shown here is derived from an EMBL/GenBank/DDBJ whole genome shotgun (WGS) entry which is preliminary data.</text>
</comment>
<evidence type="ECO:0000313" key="6">
    <source>
        <dbReference type="EMBL" id="GGF50250.1"/>
    </source>
</evidence>
<dbReference type="EMBL" id="BMJQ01000033">
    <property type="protein sequence ID" value="GGF50250.1"/>
    <property type="molecule type" value="Genomic_DNA"/>
</dbReference>
<dbReference type="PANTHER" id="PTHR30346">
    <property type="entry name" value="TRANSCRIPTIONAL DUAL REGULATOR HCAR-RELATED"/>
    <property type="match status" value="1"/>
</dbReference>
<reference evidence="6" key="2">
    <citation type="submission" date="2020-09" db="EMBL/GenBank/DDBJ databases">
        <authorList>
            <person name="Sun Q."/>
            <person name="Zhou Y."/>
        </authorList>
    </citation>
    <scope>NUCLEOTIDE SEQUENCE</scope>
    <source>
        <strain evidence="6">CGMCC 1.15725</strain>
    </source>
</reference>
<evidence type="ECO:0000256" key="1">
    <source>
        <dbReference type="ARBA" id="ARBA00009437"/>
    </source>
</evidence>
<dbReference type="SUPFAM" id="SSF46785">
    <property type="entry name" value="Winged helix' DNA-binding domain"/>
    <property type="match status" value="1"/>
</dbReference>
<gene>
    <name evidence="6" type="ORF">GCM10011611_65850</name>
</gene>
<dbReference type="Pfam" id="PF03466">
    <property type="entry name" value="LysR_substrate"/>
    <property type="match status" value="1"/>
</dbReference>
<dbReference type="GO" id="GO:0032993">
    <property type="term" value="C:protein-DNA complex"/>
    <property type="evidence" value="ECO:0007669"/>
    <property type="project" value="TreeGrafter"/>
</dbReference>
<sequence length="313" mass="33826">MHGSKLGKARGESMDFGRLRTLRELSLRKTMSSVAEALLISPSAVSQQIALLEDEVGISLVERRGRGVRLTPAGERLVEHAGKVIGIIEEAKTDLAELKRTVAGELRVSAFPSVAASLIPRTMKALADRFPDLVTTFDELEPMDSLAALRAWRIDVAIVDDLSTASGFPEGTVEMHHLLDDSLFVLLPLDHRFSGDDTVSLGELSGEKWALDTSSSTYTGVIVGACRDAGFDPTINGHCHGFEVVRALIAAGCSISIIPGLRGRDYIGDLCMKEIRPRIVRGIFLAYRRGEKRNPAIAAFISELEKVVGSSCG</sequence>
<dbReference type="Gene3D" id="3.40.190.10">
    <property type="entry name" value="Periplasmic binding protein-like II"/>
    <property type="match status" value="2"/>
</dbReference>
<evidence type="ECO:0000259" key="5">
    <source>
        <dbReference type="PROSITE" id="PS50931"/>
    </source>
</evidence>
<evidence type="ECO:0000256" key="3">
    <source>
        <dbReference type="ARBA" id="ARBA00023125"/>
    </source>
</evidence>
<dbReference type="InterPro" id="IPR000847">
    <property type="entry name" value="LysR_HTH_N"/>
</dbReference>
<proteinExistence type="inferred from homology"/>
<dbReference type="InterPro" id="IPR005119">
    <property type="entry name" value="LysR_subst-bd"/>
</dbReference>
<dbReference type="CDD" id="cd08423">
    <property type="entry name" value="PBP2_LTTR_like_6"/>
    <property type="match status" value="1"/>
</dbReference>
<keyword evidence="4" id="KW-0804">Transcription</keyword>
<dbReference type="SUPFAM" id="SSF53850">
    <property type="entry name" value="Periplasmic binding protein-like II"/>
    <property type="match status" value="1"/>
</dbReference>
<dbReference type="Proteomes" id="UP000646365">
    <property type="component" value="Unassembled WGS sequence"/>
</dbReference>
<keyword evidence="7" id="KW-1185">Reference proteome</keyword>
<evidence type="ECO:0000256" key="2">
    <source>
        <dbReference type="ARBA" id="ARBA00023015"/>
    </source>
</evidence>
<organism evidence="6 7">
    <name type="scientific">Aliidongia dinghuensis</name>
    <dbReference type="NCBI Taxonomy" id="1867774"/>
    <lineage>
        <taxon>Bacteria</taxon>
        <taxon>Pseudomonadati</taxon>
        <taxon>Pseudomonadota</taxon>
        <taxon>Alphaproteobacteria</taxon>
        <taxon>Rhodospirillales</taxon>
        <taxon>Dongiaceae</taxon>
        <taxon>Aliidongia</taxon>
    </lineage>
</organism>
<dbReference type="GO" id="GO:0003700">
    <property type="term" value="F:DNA-binding transcription factor activity"/>
    <property type="evidence" value="ECO:0007669"/>
    <property type="project" value="InterPro"/>
</dbReference>
<dbReference type="Pfam" id="PF00126">
    <property type="entry name" value="HTH_1"/>
    <property type="match status" value="1"/>
</dbReference>
<comment type="similarity">
    <text evidence="1">Belongs to the LysR transcriptional regulatory family.</text>
</comment>
<dbReference type="PROSITE" id="PS50931">
    <property type="entry name" value="HTH_LYSR"/>
    <property type="match status" value="1"/>
</dbReference>
<protein>
    <submittedName>
        <fullName evidence="6">LysR family transcriptional regulator</fullName>
    </submittedName>
</protein>
<dbReference type="Gene3D" id="1.10.10.10">
    <property type="entry name" value="Winged helix-like DNA-binding domain superfamily/Winged helix DNA-binding domain"/>
    <property type="match status" value="1"/>
</dbReference>
<dbReference type="PANTHER" id="PTHR30346:SF29">
    <property type="entry name" value="LYSR SUBSTRATE-BINDING"/>
    <property type="match status" value="1"/>
</dbReference>
<evidence type="ECO:0000313" key="7">
    <source>
        <dbReference type="Proteomes" id="UP000646365"/>
    </source>
</evidence>
<name>A0A8J3E5T8_9PROT</name>
<reference evidence="6" key="1">
    <citation type="journal article" date="2014" name="Int. J. Syst. Evol. Microbiol.">
        <title>Complete genome sequence of Corynebacterium casei LMG S-19264T (=DSM 44701T), isolated from a smear-ripened cheese.</title>
        <authorList>
            <consortium name="US DOE Joint Genome Institute (JGI-PGF)"/>
            <person name="Walter F."/>
            <person name="Albersmeier A."/>
            <person name="Kalinowski J."/>
            <person name="Ruckert C."/>
        </authorList>
    </citation>
    <scope>NUCLEOTIDE SEQUENCE</scope>
    <source>
        <strain evidence="6">CGMCC 1.15725</strain>
    </source>
</reference>